<evidence type="ECO:0000313" key="1">
    <source>
        <dbReference type="EMBL" id="EFW90512.1"/>
    </source>
</evidence>
<evidence type="ECO:0000313" key="4">
    <source>
        <dbReference type="Proteomes" id="UP000184203"/>
    </source>
</evidence>
<dbReference type="AlphaFoldDB" id="E7QY46"/>
<reference evidence="4" key="2">
    <citation type="submission" date="2016-11" db="EMBL/GenBank/DDBJ databases">
        <authorList>
            <person name="Varghese N."/>
            <person name="Submissions S."/>
        </authorList>
    </citation>
    <scope>NUCLEOTIDE SEQUENCE [LARGE SCALE GENOMIC DNA]</scope>
    <source>
        <strain evidence="4">DX253</strain>
    </source>
</reference>
<keyword evidence="4" id="KW-1185">Reference proteome</keyword>
<proteinExistence type="predicted"/>
<dbReference type="EMBL" id="FRAN01000003">
    <property type="protein sequence ID" value="SHK77990.1"/>
    <property type="molecule type" value="Genomic_DNA"/>
</dbReference>
<sequence>MTGALRATVGHRALVVYERPDGRYDRHYAHWGAADLELSHEITPETPFAGNRTTRTGERWTPAIDPTPRDTALAFDDAATFDYRAFEAFYVVSLAWLVAAYLPLWFGVTADADVHAGALVAVESERDAARVRRWFRATRDVVRDMVRRDVLDVEDAHDYLASRVGEWAGSRREVISVR</sequence>
<evidence type="ECO:0000313" key="3">
    <source>
        <dbReference type="Proteomes" id="UP000003751"/>
    </source>
</evidence>
<reference evidence="1 3" key="1">
    <citation type="journal article" date="2014" name="ISME J.">
        <title>Trehalose/2-sulfotrehalose biosynthesis and glycine-betaine uptake are widely spread mechanisms for osmoadaptation in the Halobacteriales.</title>
        <authorList>
            <person name="Youssef N.H."/>
            <person name="Savage-Ashlock K.N."/>
            <person name="McCully A.L."/>
            <person name="Luedtke B."/>
            <person name="Shaw E.I."/>
            <person name="Hoff W.D."/>
            <person name="Elshahed M.S."/>
        </authorList>
    </citation>
    <scope>NUCLEOTIDE SEQUENCE [LARGE SCALE GENOMIC DNA]</scope>
    <source>
        <strain evidence="1 3">DX253</strain>
    </source>
</reference>
<gene>
    <name evidence="2" type="ORF">SAMN05444342_2155</name>
    <name evidence="1" type="ORF">ZOD2009_18679</name>
</gene>
<dbReference type="RefSeq" id="WP_007982409.1">
    <property type="nucleotide sequence ID" value="NZ_AEMG01000025.1"/>
</dbReference>
<reference evidence="2" key="3">
    <citation type="submission" date="2016-11" db="EMBL/GenBank/DDBJ databases">
        <authorList>
            <person name="Jaros S."/>
            <person name="Januszkiewicz K."/>
            <person name="Wedrychowicz H."/>
        </authorList>
    </citation>
    <scope>NUCLEOTIDE SEQUENCE [LARGE SCALE GENOMIC DNA]</scope>
    <source>
        <strain evidence="2">DX253</strain>
    </source>
</reference>
<dbReference type="InterPro" id="IPR046622">
    <property type="entry name" value="DUF6735"/>
</dbReference>
<dbReference type="Pfam" id="PF20509">
    <property type="entry name" value="DUF6735"/>
    <property type="match status" value="1"/>
</dbReference>
<dbReference type="Proteomes" id="UP000003751">
    <property type="component" value="Unassembled WGS sequence"/>
</dbReference>
<dbReference type="EMBL" id="AEMG01000025">
    <property type="protein sequence ID" value="EFW90512.1"/>
    <property type="molecule type" value="Genomic_DNA"/>
</dbReference>
<evidence type="ECO:0000313" key="2">
    <source>
        <dbReference type="EMBL" id="SHK77990.1"/>
    </source>
</evidence>
<organism evidence="1 3">
    <name type="scientific">Haladaptatus paucihalophilus DX253</name>
    <dbReference type="NCBI Taxonomy" id="797209"/>
    <lineage>
        <taxon>Archaea</taxon>
        <taxon>Methanobacteriati</taxon>
        <taxon>Methanobacteriota</taxon>
        <taxon>Stenosarchaea group</taxon>
        <taxon>Halobacteria</taxon>
        <taxon>Halobacteriales</taxon>
        <taxon>Haladaptataceae</taxon>
        <taxon>Haladaptatus</taxon>
    </lineage>
</organism>
<protein>
    <submittedName>
        <fullName evidence="1">Uncharacterized protein</fullName>
    </submittedName>
</protein>
<dbReference type="eggNOG" id="arCOG07545">
    <property type="taxonomic scope" value="Archaea"/>
</dbReference>
<dbReference type="OrthoDB" id="185449at2157"/>
<dbReference type="PATRIC" id="fig|797209.4.peg.3662"/>
<dbReference type="Proteomes" id="UP000184203">
    <property type="component" value="Unassembled WGS sequence"/>
</dbReference>
<name>E7QY46_HALPU</name>
<dbReference type="STRING" id="797209.GCA_000376445_02842"/>
<accession>E7QY46</accession>